<name>A0ABM8E8N0_9HYPH</name>
<organism evidence="3 4">
    <name type="scientific">Methylocystis iwaonis</name>
    <dbReference type="NCBI Taxonomy" id="2885079"/>
    <lineage>
        <taxon>Bacteria</taxon>
        <taxon>Pseudomonadati</taxon>
        <taxon>Pseudomonadota</taxon>
        <taxon>Alphaproteobacteria</taxon>
        <taxon>Hyphomicrobiales</taxon>
        <taxon>Methylocystaceae</taxon>
        <taxon>Methylocystis</taxon>
    </lineage>
</organism>
<evidence type="ECO:0000313" key="3">
    <source>
        <dbReference type="EMBL" id="BDV34250.1"/>
    </source>
</evidence>
<feature type="region of interest" description="Disordered" evidence="1">
    <location>
        <begin position="28"/>
        <end position="47"/>
    </location>
</feature>
<feature type="region of interest" description="Disordered" evidence="1">
    <location>
        <begin position="1"/>
        <end position="22"/>
    </location>
</feature>
<dbReference type="EMBL" id="AP027142">
    <property type="protein sequence ID" value="BDV34250.1"/>
    <property type="molecule type" value="Genomic_DNA"/>
</dbReference>
<dbReference type="Proteomes" id="UP001317629">
    <property type="component" value="Chromosome"/>
</dbReference>
<keyword evidence="4" id="KW-1185">Reference proteome</keyword>
<feature type="domain" description="Bacteriophage Mx8 p63 C-terminal" evidence="2">
    <location>
        <begin position="198"/>
        <end position="293"/>
    </location>
</feature>
<protein>
    <recommendedName>
        <fullName evidence="2">Bacteriophage Mx8 p63 C-terminal domain-containing protein</fullName>
    </recommendedName>
</protein>
<gene>
    <name evidence="3" type="ORF">SS37A_17790</name>
</gene>
<dbReference type="Pfam" id="PF10546">
    <property type="entry name" value="P63C"/>
    <property type="match status" value="1"/>
</dbReference>
<evidence type="ECO:0000259" key="2">
    <source>
        <dbReference type="Pfam" id="PF10546"/>
    </source>
</evidence>
<reference evidence="3 4" key="1">
    <citation type="journal article" date="2023" name="Int. J. Syst. Evol. Microbiol.">
        <title>Methylocystis iwaonis sp. nov., a type II methane-oxidizing bacterium from surface soil of a rice paddy field in Japan, and emended description of the genus Methylocystis (ex Whittenbury et al. 1970) Bowman et al. 1993.</title>
        <authorList>
            <person name="Kaise H."/>
            <person name="Sawadogo J.B."/>
            <person name="Alam M.S."/>
            <person name="Ueno C."/>
            <person name="Dianou D."/>
            <person name="Shinjo R."/>
            <person name="Asakawa S."/>
        </authorList>
    </citation>
    <scope>NUCLEOTIDE SEQUENCE [LARGE SCALE GENOMIC DNA]</scope>
    <source>
        <strain evidence="3 4">SS37A-Re</strain>
    </source>
</reference>
<accession>A0ABM8E8N0</accession>
<proteinExistence type="predicted"/>
<sequence>MASKKSPQSLGGKARADKLPAQARKEIARKAALARHSAKTDPETGLPLARSEGTLPIGDVNIDVYVLWDRRRLVSKRAMARALGLKSEGGNAFLKTLSGKTIGSAIPENLWEKINNPVIFKPLSGDPAHGYEAAVLIEVCDALIDARDDLLPSQKFLARQAEIIIRAAAKIGIIALIDEATGFIEDKRKEEYRELWRDFVRDEFRQWEGAEFPDDIFDLIYKLYGLKRFNPKSTQHPKFFGKILRKYIWIPLANSNGAILEQLDEKNPVIYANGGRRYKLFQFLSDEVGLPALKQHIWQVVGIGRSVKTKEQFDRSFYAAFPQAIPNKGGGQLSLFDEP</sequence>
<evidence type="ECO:0000256" key="1">
    <source>
        <dbReference type="SAM" id="MobiDB-lite"/>
    </source>
</evidence>
<evidence type="ECO:0000313" key="4">
    <source>
        <dbReference type="Proteomes" id="UP001317629"/>
    </source>
</evidence>
<dbReference type="RefSeq" id="WP_281927371.1">
    <property type="nucleotide sequence ID" value="NZ_AP027142.1"/>
</dbReference>
<dbReference type="InterPro" id="IPR018874">
    <property type="entry name" value="Phage_Mx8_p63_C"/>
</dbReference>